<sequence>MNNTKGITLPFSILKEQLDLEKDMRDRGIRRFRKRLTEHKQRGEESFTNYGKTLLSNSIRPFSEGIKAFCEEGKKVSGVQPIARKLLSLLEPDIIALIASKSIINCITISRRLTSAAINVASKIEDEVALRTFEEEKPEHYGIVKADLDARSSGYQYKRRKLRESSQKNNIEWTVWTRSEKVHVGYKLIELMCVHTGLCDVETIIKKNRREKKLVPTQQTMDWINNRNDFLEVLAPEYFPTIVAPRRWEEGSTKGGGYYSRHIKPLTLVKYRKRENLKHLENIEMPMVYKAVNAQQDTPYKINTFILDVLDKAWEKNIAIGNLPIAELLSLPVRPHDIETNKLARQLYRIESVKVHTDNARQKSKRLLFAKVRWMAHMIKEKIFYHAHTLDFRSRCYQVTNYLNIQGVDFAKALHLLGTGKKITEENKGDYWLAVTGAALFGVDKVTREEQLKWVNENLELFKKIQEDPFVNREWEMADKPFQFLAWVNEWVSFKNVGYGYLSTFICNQDGSCNGIQHYSGILKHTASARAVNLGKSEKPQDVYTVVKDTVIENLKTMTDNPFAKLWLQFKVKRSTVKRAIMTSPYGSTRYSCSDFVDEDLVKRKDQGDEHPFGSSSFQACTFLSGVIWDSMGEVLSSARLGMSFLQNCAKVLSKNGHAIRWVNPVGFPVIQDYPEFKSMRVKTRMFGEIIKPRINVETEKYSVLRASNGLPPNFIHSQDSAHMMKVVCKAYDKGISHFCNVHDSFGTLAADSQVLADTIRETFVELYDNDCPLEGFKVSIEPTLTEEQRKKLPTVPEKGDFNIKEVLQSEFFFA</sequence>
<evidence type="ECO:0000256" key="6">
    <source>
        <dbReference type="ARBA" id="ARBA00023163"/>
    </source>
</evidence>
<dbReference type="RefSeq" id="YP_009777851.1">
    <property type="nucleotide sequence ID" value="NC_047705.1"/>
</dbReference>
<dbReference type="EMBL" id="AP013545">
    <property type="protein sequence ID" value="BAQ94309.1"/>
    <property type="molecule type" value="Genomic_DNA"/>
</dbReference>
<dbReference type="InterPro" id="IPR002092">
    <property type="entry name" value="DNA-dir_Rpol_phage-type"/>
</dbReference>
<keyword evidence="5" id="KW-0548">Nucleotidyltransferase</keyword>
<evidence type="ECO:0000256" key="1">
    <source>
        <dbReference type="ARBA" id="ARBA00009493"/>
    </source>
</evidence>
<keyword evidence="6" id="KW-0804">Transcription</keyword>
<dbReference type="GO" id="GO:0003677">
    <property type="term" value="F:DNA binding"/>
    <property type="evidence" value="ECO:0007669"/>
    <property type="project" value="InterPro"/>
</dbReference>
<dbReference type="GeneID" id="55412427"/>
<dbReference type="Pfam" id="PF00940">
    <property type="entry name" value="RNA_pol"/>
    <property type="match status" value="1"/>
</dbReference>
<protein>
    <recommendedName>
        <fullName evidence="2">DNA-directed RNA polymerase</fullName>
        <ecNumber evidence="2">2.7.7.6</ecNumber>
    </recommendedName>
</protein>
<comment type="similarity">
    <text evidence="1">Belongs to the phage and mitochondrial RNA polymerase family.</text>
</comment>
<accession>A0A6S4P8K2</accession>
<evidence type="ECO:0000256" key="2">
    <source>
        <dbReference type="ARBA" id="ARBA00012418"/>
    </source>
</evidence>
<dbReference type="GO" id="GO:0006351">
    <property type="term" value="P:DNA-templated transcription"/>
    <property type="evidence" value="ECO:0007669"/>
    <property type="project" value="InterPro"/>
</dbReference>
<organism evidence="10 11">
    <name type="scientific">uncultured phage MedDCM-OCT-S46-C10</name>
    <dbReference type="NCBI Taxonomy" id="2741074"/>
    <lineage>
        <taxon>Viruses</taxon>
        <taxon>Duplodnaviria</taxon>
        <taxon>Heunggongvirae</taxon>
        <taxon>Uroviricota</taxon>
        <taxon>Caudoviricetes</taxon>
        <taxon>Autographivirales</taxon>
        <taxon>Foussvirus</taxon>
        <taxon>Foussvirus S46C10</taxon>
    </lineage>
</organism>
<evidence type="ECO:0000256" key="7">
    <source>
        <dbReference type="ARBA" id="ARBA00023314"/>
    </source>
</evidence>
<dbReference type="InterPro" id="IPR037159">
    <property type="entry name" value="RNA_POL_N_sf"/>
</dbReference>
<dbReference type="PANTHER" id="PTHR10102">
    <property type="entry name" value="DNA-DIRECTED RNA POLYMERASE, MITOCHONDRIAL"/>
    <property type="match status" value="1"/>
</dbReference>
<keyword evidence="3 10" id="KW-0240">DNA-directed RNA polymerase</keyword>
<dbReference type="Pfam" id="PF14700">
    <property type="entry name" value="RPOL_N"/>
    <property type="match status" value="1"/>
</dbReference>
<dbReference type="InterPro" id="IPR029262">
    <property type="entry name" value="RPOL_N"/>
</dbReference>
<evidence type="ECO:0000259" key="9">
    <source>
        <dbReference type="SMART" id="SM01311"/>
    </source>
</evidence>
<dbReference type="PANTHER" id="PTHR10102:SF0">
    <property type="entry name" value="DNA-DIRECTED RNA POLYMERASE, MITOCHONDRIAL"/>
    <property type="match status" value="1"/>
</dbReference>
<dbReference type="InterPro" id="IPR024075">
    <property type="entry name" value="DNA-dir_RNA_pol_helix_hairp_sf"/>
</dbReference>
<evidence type="ECO:0000256" key="5">
    <source>
        <dbReference type="ARBA" id="ARBA00022695"/>
    </source>
</evidence>
<dbReference type="Gene3D" id="1.10.1320.10">
    <property type="entry name" value="DNA-directed RNA polymerase, N-terminal domain"/>
    <property type="match status" value="1"/>
</dbReference>
<dbReference type="GO" id="GO:0003899">
    <property type="term" value="F:DNA-directed RNA polymerase activity"/>
    <property type="evidence" value="ECO:0007669"/>
    <property type="project" value="UniProtKB-EC"/>
</dbReference>
<dbReference type="InterPro" id="IPR043502">
    <property type="entry name" value="DNA/RNA_pol_sf"/>
</dbReference>
<keyword evidence="4" id="KW-0808">Transferase</keyword>
<comment type="catalytic activity">
    <reaction evidence="8">
        <text>RNA(n) + a ribonucleoside 5'-triphosphate = RNA(n+1) + diphosphate</text>
        <dbReference type="Rhea" id="RHEA:21248"/>
        <dbReference type="Rhea" id="RHEA-COMP:14527"/>
        <dbReference type="Rhea" id="RHEA-COMP:17342"/>
        <dbReference type="ChEBI" id="CHEBI:33019"/>
        <dbReference type="ChEBI" id="CHEBI:61557"/>
        <dbReference type="ChEBI" id="CHEBI:140395"/>
        <dbReference type="EC" id="2.7.7.6"/>
    </reaction>
</comment>
<dbReference type="SUPFAM" id="SSF56672">
    <property type="entry name" value="DNA/RNA polymerases"/>
    <property type="match status" value="1"/>
</dbReference>
<dbReference type="GO" id="GO:0000428">
    <property type="term" value="C:DNA-directed RNA polymerase complex"/>
    <property type="evidence" value="ECO:0007669"/>
    <property type="project" value="UniProtKB-KW"/>
</dbReference>
<evidence type="ECO:0000256" key="8">
    <source>
        <dbReference type="ARBA" id="ARBA00048552"/>
    </source>
</evidence>
<dbReference type="EC" id="2.7.7.6" evidence="2"/>
<feature type="domain" description="DNA-directed RNA polymerase N-terminal" evidence="9">
    <location>
        <begin position="15"/>
        <end position="297"/>
    </location>
</feature>
<dbReference type="SMART" id="SM01311">
    <property type="entry name" value="RPOL_N"/>
    <property type="match status" value="1"/>
</dbReference>
<dbReference type="Gene3D" id="1.10.150.20">
    <property type="entry name" value="5' to 3' exonuclease, C-terminal subdomain"/>
    <property type="match status" value="1"/>
</dbReference>
<dbReference type="InterPro" id="IPR046950">
    <property type="entry name" value="DNA-dir_Rpol_C_phage-type"/>
</dbReference>
<keyword evidence="7" id="KW-1195">Viral transcription</keyword>
<keyword evidence="11" id="KW-1185">Reference proteome</keyword>
<dbReference type="KEGG" id="vg:55412427"/>
<name>A0A6S4P8K2_9CAUD</name>
<proteinExistence type="inferred from homology"/>
<dbReference type="Gene3D" id="1.10.287.280">
    <property type="match status" value="1"/>
</dbReference>
<evidence type="ECO:0000256" key="4">
    <source>
        <dbReference type="ARBA" id="ARBA00022679"/>
    </source>
</evidence>
<dbReference type="Proteomes" id="UP000504935">
    <property type="component" value="Segment"/>
</dbReference>
<dbReference type="GO" id="GO:0019083">
    <property type="term" value="P:viral transcription"/>
    <property type="evidence" value="ECO:0007669"/>
    <property type="project" value="UniProtKB-KW"/>
</dbReference>
<reference evidence="10 11" key="1">
    <citation type="journal article" date="2013" name="PLoS Genet.">
        <title>Expanding the Marine Virosphere Using Metagenomics.</title>
        <authorList>
            <person name="Mizuno C.M."/>
            <person name="Rodriguez-Valera F."/>
            <person name="Kimes N.E."/>
            <person name="Ghai R."/>
        </authorList>
    </citation>
    <scope>NUCLEOTIDE SEQUENCE [LARGE SCALE GENOMIC DNA]</scope>
    <source>
        <strain evidence="10">UvMED-CGR-U-MedDCM-OCT-S46-C10</strain>
    </source>
</reference>
<evidence type="ECO:0000313" key="10">
    <source>
        <dbReference type="EMBL" id="BAQ94309.1"/>
    </source>
</evidence>
<evidence type="ECO:0000256" key="3">
    <source>
        <dbReference type="ARBA" id="ARBA00022478"/>
    </source>
</evidence>
<evidence type="ECO:0000313" key="11">
    <source>
        <dbReference type="Proteomes" id="UP000504935"/>
    </source>
</evidence>
<dbReference type="PROSITE" id="PS00489">
    <property type="entry name" value="RNA_POL_PHAGE_2"/>
    <property type="match status" value="1"/>
</dbReference>
<dbReference type="Gene3D" id="1.10.287.260">
    <property type="match status" value="1"/>
</dbReference>